<evidence type="ECO:0000313" key="3">
    <source>
        <dbReference type="Proteomes" id="UP000199223"/>
    </source>
</evidence>
<reference evidence="3" key="1">
    <citation type="submission" date="2016-10" db="EMBL/GenBank/DDBJ databases">
        <authorList>
            <person name="Varghese N."/>
            <person name="Submissions S."/>
        </authorList>
    </citation>
    <scope>NUCLEOTIDE SEQUENCE [LARGE SCALE GENOMIC DNA]</scope>
    <source>
        <strain evidence="3">CGMCC 1.10218</strain>
    </source>
</reference>
<name>A0A1H7BPL1_9DEIO</name>
<feature type="region of interest" description="Disordered" evidence="1">
    <location>
        <begin position="166"/>
        <end position="203"/>
    </location>
</feature>
<gene>
    <name evidence="2" type="ORF">SAMN04488058_11911</name>
</gene>
<sequence length="203" mass="22100">MPRASSRAAAPQTAAPDAQTYDRFVAGVQPVSIELVSVSASAVPSNLPTVSLRVESEFLLNRPQREDDAQRFVVEARLRLHFLLEGDSRAEATGDRQEVGHFDALYRLTYQADLTPTDALLDDFARRNAPVNVWPFMRELVLNLTQRFGWTGFVLPSFYVPGAAQTGREQADAPAKATKKAPKAKGPSAKAAAPARKPRKAAG</sequence>
<evidence type="ECO:0000256" key="1">
    <source>
        <dbReference type="SAM" id="MobiDB-lite"/>
    </source>
</evidence>
<dbReference type="EMBL" id="FNZA01000019">
    <property type="protein sequence ID" value="SEJ79519.1"/>
    <property type="molecule type" value="Genomic_DNA"/>
</dbReference>
<dbReference type="Proteomes" id="UP000199223">
    <property type="component" value="Unassembled WGS sequence"/>
</dbReference>
<protein>
    <recommendedName>
        <fullName evidence="4">Preprotein translocase subunit SecB</fullName>
    </recommendedName>
</protein>
<dbReference type="OrthoDB" id="71631at2"/>
<dbReference type="AlphaFoldDB" id="A0A1H7BPL1"/>
<dbReference type="STRING" id="856736.SAMN04488058_11911"/>
<proteinExistence type="predicted"/>
<dbReference type="InterPro" id="IPR035958">
    <property type="entry name" value="SecB-like_sf"/>
</dbReference>
<dbReference type="SUPFAM" id="SSF54611">
    <property type="entry name" value="SecB-like"/>
    <property type="match status" value="1"/>
</dbReference>
<feature type="compositionally biased region" description="Low complexity" evidence="1">
    <location>
        <begin position="184"/>
        <end position="195"/>
    </location>
</feature>
<evidence type="ECO:0008006" key="4">
    <source>
        <dbReference type="Google" id="ProtNLM"/>
    </source>
</evidence>
<organism evidence="2 3">
    <name type="scientific">Deinococcus reticulitermitis</name>
    <dbReference type="NCBI Taxonomy" id="856736"/>
    <lineage>
        <taxon>Bacteria</taxon>
        <taxon>Thermotogati</taxon>
        <taxon>Deinococcota</taxon>
        <taxon>Deinococci</taxon>
        <taxon>Deinococcales</taxon>
        <taxon>Deinococcaceae</taxon>
        <taxon>Deinococcus</taxon>
    </lineage>
</organism>
<keyword evidence="3" id="KW-1185">Reference proteome</keyword>
<dbReference type="Gene3D" id="3.10.420.10">
    <property type="entry name" value="SecB-like"/>
    <property type="match status" value="1"/>
</dbReference>
<evidence type="ECO:0000313" key="2">
    <source>
        <dbReference type="EMBL" id="SEJ79519.1"/>
    </source>
</evidence>
<dbReference type="RefSeq" id="WP_092265421.1">
    <property type="nucleotide sequence ID" value="NZ_FNZA01000019.1"/>
</dbReference>
<accession>A0A1H7BPL1</accession>